<keyword evidence="13" id="KW-1185">Reference proteome</keyword>
<protein>
    <recommendedName>
        <fullName evidence="2">guanylate cyclase</fullName>
        <ecNumber evidence="2">4.6.1.2</ecNumber>
    </recommendedName>
</protein>
<keyword evidence="9" id="KW-0141">cGMP biosynthesis</keyword>
<dbReference type="PROSITE" id="PS00452">
    <property type="entry name" value="GUANYLATE_CYCLASE_1"/>
    <property type="match status" value="1"/>
</dbReference>
<dbReference type="Gene3D" id="3.30.70.1230">
    <property type="entry name" value="Nucleotide cyclase"/>
    <property type="match status" value="1"/>
</dbReference>
<keyword evidence="7" id="KW-0472">Membrane</keyword>
<dbReference type="InterPro" id="IPR011645">
    <property type="entry name" value="HNOB_dom_associated"/>
</dbReference>
<gene>
    <name evidence="12" type="ORF">MAR_004650</name>
</gene>
<keyword evidence="5" id="KW-0547">Nucleotide-binding</keyword>
<evidence type="ECO:0000259" key="11">
    <source>
        <dbReference type="PROSITE" id="PS50125"/>
    </source>
</evidence>
<comment type="similarity">
    <text evidence="10">Belongs to the adenylyl cyclase class-4/guanylyl cyclase family.</text>
</comment>
<accession>A0ABY7EYT5</accession>
<evidence type="ECO:0000313" key="12">
    <source>
        <dbReference type="EMBL" id="WAR14545.1"/>
    </source>
</evidence>
<sequence>MADRSLCGHGGSAREQKCQLLKLTILAIIPGLILIVRDAVNVAANVKTLQDNREVQSSILFSVEISAVIHAMQIERGTTALYVSSKGDPFVRPRLLQLYIDTDNAITVLSRWIPIKRNNFDTKENFLQHIIEFREKLSPKNATLREVIGFYTDDNAAFIRMIGKSLNLEKPFEFWTDIVSYQMLIFSKEQAGIERALGSTYFARDEDLLWYSEKNVLGHNFLQQSLQYSDFTDRLVNQMFKGSLLEEDLSIMRRTILNNTVQMPSVVFGTIWFDNMTEYINILKTIQDRLANTIVQSASDENRSLEESLVLSAIEFTVAVIMVPIIIMLVRKIISRIHGFSQELKEKTFELNEERKRTEELLYQLLPRTIAKRLMEDGSTIPEAYHSATIMFSDVLHYPDARDGYMVASGIPGRNGERHVEEIAKLSLDLLITTEQIEVPHLENEKIRLRVGFNTGPCVAGVVGIKMPRYCIFGDTVNTASRMESTGLPSKVQMSESSANKLKKVNGFRISERGIVEVKGKGVMRTYWLDGCANSSPQRSHYDTISSNVSNTSDVHTSNNDVTMIIVQEKPIYSIINSLHHEGTVENLTLYNNCVIIFFFIVKMF</sequence>
<proteinExistence type="inferred from homology"/>
<evidence type="ECO:0000256" key="5">
    <source>
        <dbReference type="ARBA" id="ARBA00022741"/>
    </source>
</evidence>
<dbReference type="InterPro" id="IPR013587">
    <property type="entry name" value="Nitrate/nitrite_sensing"/>
</dbReference>
<keyword evidence="4" id="KW-0732">Signal</keyword>
<dbReference type="PANTHER" id="PTHR11920">
    <property type="entry name" value="GUANYLYL CYCLASE"/>
    <property type="match status" value="1"/>
</dbReference>
<dbReference type="SMART" id="SM00044">
    <property type="entry name" value="CYCc"/>
    <property type="match status" value="1"/>
</dbReference>
<dbReference type="PROSITE" id="PS50125">
    <property type="entry name" value="GUANYLATE_CYCLASE_2"/>
    <property type="match status" value="1"/>
</dbReference>
<dbReference type="CDD" id="cd07302">
    <property type="entry name" value="CHD"/>
    <property type="match status" value="1"/>
</dbReference>
<feature type="domain" description="Guanylate cyclase" evidence="11">
    <location>
        <begin position="331"/>
        <end position="484"/>
    </location>
</feature>
<dbReference type="Proteomes" id="UP001164746">
    <property type="component" value="Chromosome 9"/>
</dbReference>
<evidence type="ECO:0000256" key="9">
    <source>
        <dbReference type="ARBA" id="ARBA00023293"/>
    </source>
</evidence>
<evidence type="ECO:0000256" key="3">
    <source>
        <dbReference type="ARBA" id="ARBA00022692"/>
    </source>
</evidence>
<dbReference type="SUPFAM" id="SSF55073">
    <property type="entry name" value="Nucleotide cyclase"/>
    <property type="match status" value="1"/>
</dbReference>
<evidence type="ECO:0000256" key="4">
    <source>
        <dbReference type="ARBA" id="ARBA00022729"/>
    </source>
</evidence>
<reference evidence="12" key="1">
    <citation type="submission" date="2022-11" db="EMBL/GenBank/DDBJ databases">
        <title>Centuries of genome instability and evolution in soft-shell clam transmissible cancer (bioRxiv).</title>
        <authorList>
            <person name="Hart S.F.M."/>
            <person name="Yonemitsu M.A."/>
            <person name="Giersch R.M."/>
            <person name="Beal B.F."/>
            <person name="Arriagada G."/>
            <person name="Davis B.W."/>
            <person name="Ostrander E.A."/>
            <person name="Goff S.P."/>
            <person name="Metzger M.J."/>
        </authorList>
    </citation>
    <scope>NUCLEOTIDE SEQUENCE</scope>
    <source>
        <strain evidence="12">MELC-2E11</strain>
        <tissue evidence="12">Siphon/mantle</tissue>
    </source>
</reference>
<keyword evidence="6" id="KW-1133">Transmembrane helix</keyword>
<dbReference type="Gene3D" id="6.10.250.780">
    <property type="match status" value="1"/>
</dbReference>
<dbReference type="Pfam" id="PF00211">
    <property type="entry name" value="Guanylate_cyc"/>
    <property type="match status" value="1"/>
</dbReference>
<organism evidence="12 13">
    <name type="scientific">Mya arenaria</name>
    <name type="common">Soft-shell clam</name>
    <dbReference type="NCBI Taxonomy" id="6604"/>
    <lineage>
        <taxon>Eukaryota</taxon>
        <taxon>Metazoa</taxon>
        <taxon>Spiralia</taxon>
        <taxon>Lophotrochozoa</taxon>
        <taxon>Mollusca</taxon>
        <taxon>Bivalvia</taxon>
        <taxon>Autobranchia</taxon>
        <taxon>Heteroconchia</taxon>
        <taxon>Euheterodonta</taxon>
        <taxon>Imparidentia</taxon>
        <taxon>Neoheterodontei</taxon>
        <taxon>Myida</taxon>
        <taxon>Myoidea</taxon>
        <taxon>Myidae</taxon>
        <taxon>Mya</taxon>
    </lineage>
</organism>
<evidence type="ECO:0000256" key="2">
    <source>
        <dbReference type="ARBA" id="ARBA00012202"/>
    </source>
</evidence>
<name>A0ABY7EYT5_MYAAR</name>
<dbReference type="EMBL" id="CP111020">
    <property type="protein sequence ID" value="WAR14545.1"/>
    <property type="molecule type" value="Genomic_DNA"/>
</dbReference>
<evidence type="ECO:0000256" key="10">
    <source>
        <dbReference type="RuleBase" id="RU000405"/>
    </source>
</evidence>
<evidence type="ECO:0000256" key="8">
    <source>
        <dbReference type="ARBA" id="ARBA00023239"/>
    </source>
</evidence>
<keyword evidence="3" id="KW-0812">Transmembrane</keyword>
<dbReference type="InterPro" id="IPR029787">
    <property type="entry name" value="Nucleotide_cyclase"/>
</dbReference>
<dbReference type="InterPro" id="IPR001054">
    <property type="entry name" value="A/G_cyclase"/>
</dbReference>
<dbReference type="Pfam" id="PF07701">
    <property type="entry name" value="HNOBA"/>
    <property type="match status" value="1"/>
</dbReference>
<dbReference type="Pfam" id="PF08376">
    <property type="entry name" value="NIT"/>
    <property type="match status" value="1"/>
</dbReference>
<evidence type="ECO:0000256" key="1">
    <source>
        <dbReference type="ARBA" id="ARBA00004479"/>
    </source>
</evidence>
<evidence type="ECO:0000256" key="6">
    <source>
        <dbReference type="ARBA" id="ARBA00022989"/>
    </source>
</evidence>
<dbReference type="PANTHER" id="PTHR11920:SF501">
    <property type="entry name" value="GUANYLATE CYCLASE 32E"/>
    <property type="match status" value="1"/>
</dbReference>
<dbReference type="InterPro" id="IPR050401">
    <property type="entry name" value="Cyclic_nucleotide_synthase"/>
</dbReference>
<evidence type="ECO:0000256" key="7">
    <source>
        <dbReference type="ARBA" id="ARBA00023136"/>
    </source>
</evidence>
<evidence type="ECO:0000313" key="13">
    <source>
        <dbReference type="Proteomes" id="UP001164746"/>
    </source>
</evidence>
<comment type="subcellular location">
    <subcellularLocation>
        <location evidence="1">Membrane</location>
        <topology evidence="1">Single-pass type I membrane protein</topology>
    </subcellularLocation>
</comment>
<dbReference type="EC" id="4.6.1.2" evidence="2"/>
<dbReference type="InterPro" id="IPR018297">
    <property type="entry name" value="A/G_cyclase_CS"/>
</dbReference>
<keyword evidence="8 10" id="KW-0456">Lyase</keyword>